<feature type="transmembrane region" description="Helical" evidence="7">
    <location>
        <begin position="111"/>
        <end position="134"/>
    </location>
</feature>
<dbReference type="OrthoDB" id="9809206at2"/>
<dbReference type="SUPFAM" id="SSF82861">
    <property type="entry name" value="Mechanosensitive channel protein MscS (YggB), transmembrane region"/>
    <property type="match status" value="1"/>
</dbReference>
<keyword evidence="5 7" id="KW-1133">Transmembrane helix</keyword>
<dbReference type="Gene3D" id="1.10.287.1260">
    <property type="match status" value="1"/>
</dbReference>
<keyword evidence="11" id="KW-1185">Reference proteome</keyword>
<keyword evidence="6 7" id="KW-0472">Membrane</keyword>
<dbReference type="InterPro" id="IPR008910">
    <property type="entry name" value="MSC_TM_helix"/>
</dbReference>
<evidence type="ECO:0000256" key="2">
    <source>
        <dbReference type="ARBA" id="ARBA00008017"/>
    </source>
</evidence>
<dbReference type="SUPFAM" id="SSF50182">
    <property type="entry name" value="Sm-like ribonucleoproteins"/>
    <property type="match status" value="1"/>
</dbReference>
<evidence type="ECO:0000313" key="10">
    <source>
        <dbReference type="EMBL" id="AWB68725.1"/>
    </source>
</evidence>
<keyword evidence="4 7" id="KW-0812">Transmembrane</keyword>
<dbReference type="Pfam" id="PF00924">
    <property type="entry name" value="MS_channel_2nd"/>
    <property type="match status" value="1"/>
</dbReference>
<dbReference type="PROSITE" id="PS01246">
    <property type="entry name" value="UPF0003"/>
    <property type="match status" value="1"/>
</dbReference>
<keyword evidence="3" id="KW-1003">Cell membrane</keyword>
<feature type="domain" description="Mechanosensitive ion channel MscS C-terminal" evidence="9">
    <location>
        <begin position="199"/>
        <end position="280"/>
    </location>
</feature>
<dbReference type="SUPFAM" id="SSF82689">
    <property type="entry name" value="Mechanosensitive channel protein MscS (YggB), C-terminal domain"/>
    <property type="match status" value="1"/>
</dbReference>
<dbReference type="PANTHER" id="PTHR30221:SF1">
    <property type="entry name" value="SMALL-CONDUCTANCE MECHANOSENSITIVE CHANNEL"/>
    <property type="match status" value="1"/>
</dbReference>
<keyword evidence="7" id="KW-0407">Ion channel</keyword>
<dbReference type="InterPro" id="IPR049278">
    <property type="entry name" value="MS_channel_C"/>
</dbReference>
<comment type="subcellular location">
    <subcellularLocation>
        <location evidence="7">Cell inner membrane</location>
        <topology evidence="7">Multi-pass membrane protein</topology>
    </subcellularLocation>
    <subcellularLocation>
        <location evidence="1">Cell membrane</location>
        <topology evidence="1">Multi-pass membrane protein</topology>
    </subcellularLocation>
</comment>
<evidence type="ECO:0000256" key="1">
    <source>
        <dbReference type="ARBA" id="ARBA00004651"/>
    </source>
</evidence>
<sequence length="293" mass="32102">MQPTSTTQSQTPSLAPSELLQDEIDQVNKVYEIIIEFFTNYSFQLIGAIIIFFVGYYIAGKVSRFVLKLCEGQRLDVTLSRFLANTAKMLLVAMVLVVALGKLGISVTPFIAAIGAVSLGAGLALQGLLANYAAGFNIILIRPFVVGDTITVQGVTGIVKEVLLAYTILVDEDEVEITIPNKHIVGEVIHNSKHDSLLELSVGIAYQHNPIEVVKLIESAISPLSICSQARQPQVGIASFGDSSINLEIRLWTPTISLYAAKFEAYEVIYQTLEKHNIRIPFPQREVKLVNSQ</sequence>
<feature type="transmembrane region" description="Helical" evidence="7">
    <location>
        <begin position="41"/>
        <end position="59"/>
    </location>
</feature>
<dbReference type="InterPro" id="IPR006686">
    <property type="entry name" value="MscS_channel_CS"/>
</dbReference>
<evidence type="ECO:0000256" key="7">
    <source>
        <dbReference type="RuleBase" id="RU369025"/>
    </source>
</evidence>
<gene>
    <name evidence="10" type="ORF">C2869_21025</name>
</gene>
<dbReference type="RefSeq" id="WP_108604777.1">
    <property type="nucleotide sequence ID" value="NZ_CP026604.1"/>
</dbReference>
<evidence type="ECO:0000256" key="3">
    <source>
        <dbReference type="ARBA" id="ARBA00022475"/>
    </source>
</evidence>
<comment type="subunit">
    <text evidence="7">Homoheptamer.</text>
</comment>
<dbReference type="GO" id="GO:0008381">
    <property type="term" value="F:mechanosensitive monoatomic ion channel activity"/>
    <property type="evidence" value="ECO:0007669"/>
    <property type="project" value="InterPro"/>
</dbReference>
<evidence type="ECO:0000259" key="8">
    <source>
        <dbReference type="Pfam" id="PF00924"/>
    </source>
</evidence>
<dbReference type="Pfam" id="PF05552">
    <property type="entry name" value="MS_channel_1st_1"/>
    <property type="match status" value="1"/>
</dbReference>
<dbReference type="GO" id="GO:0005886">
    <property type="term" value="C:plasma membrane"/>
    <property type="evidence" value="ECO:0007669"/>
    <property type="project" value="UniProtKB-SubCell"/>
</dbReference>
<dbReference type="PANTHER" id="PTHR30221">
    <property type="entry name" value="SMALL-CONDUCTANCE MECHANOSENSITIVE CHANNEL"/>
    <property type="match status" value="1"/>
</dbReference>
<keyword evidence="7" id="KW-0813">Transport</keyword>
<dbReference type="InterPro" id="IPR011014">
    <property type="entry name" value="MscS_channel_TM-2"/>
</dbReference>
<proteinExistence type="inferred from homology"/>
<dbReference type="InterPro" id="IPR011066">
    <property type="entry name" value="MscS_channel_C_sf"/>
</dbReference>
<dbReference type="Pfam" id="PF21082">
    <property type="entry name" value="MS_channel_3rd"/>
    <property type="match status" value="1"/>
</dbReference>
<dbReference type="AlphaFoldDB" id="A0A2S0VX11"/>
<accession>A0A2S0VX11</accession>
<feature type="transmembrane region" description="Helical" evidence="7">
    <location>
        <begin position="82"/>
        <end position="105"/>
    </location>
</feature>
<dbReference type="KEGG" id="cate:C2869_21025"/>
<reference evidence="10 11" key="1">
    <citation type="submission" date="2018-01" db="EMBL/GenBank/DDBJ databases">
        <title>Genome sequence of a Cantenovulum-like bacteria.</title>
        <authorList>
            <person name="Tan W.R."/>
            <person name="Lau N.-S."/>
            <person name="Go F."/>
            <person name="Amirul A.-A.A."/>
        </authorList>
    </citation>
    <scope>NUCLEOTIDE SEQUENCE [LARGE SCALE GENOMIC DNA]</scope>
    <source>
        <strain evidence="10 11">CCB-QB4</strain>
    </source>
</reference>
<evidence type="ECO:0000256" key="6">
    <source>
        <dbReference type="ARBA" id="ARBA00023136"/>
    </source>
</evidence>
<dbReference type="InterPro" id="IPR045275">
    <property type="entry name" value="MscS_archaea/bacteria_type"/>
</dbReference>
<evidence type="ECO:0000256" key="5">
    <source>
        <dbReference type="ARBA" id="ARBA00022989"/>
    </source>
</evidence>
<evidence type="ECO:0000313" key="11">
    <source>
        <dbReference type="Proteomes" id="UP000244441"/>
    </source>
</evidence>
<organism evidence="10 11">
    <name type="scientific">Saccharobesus litoralis</name>
    <dbReference type="NCBI Taxonomy" id="2172099"/>
    <lineage>
        <taxon>Bacteria</taxon>
        <taxon>Pseudomonadati</taxon>
        <taxon>Pseudomonadota</taxon>
        <taxon>Gammaproteobacteria</taxon>
        <taxon>Alteromonadales</taxon>
        <taxon>Alteromonadaceae</taxon>
        <taxon>Saccharobesus</taxon>
    </lineage>
</organism>
<evidence type="ECO:0000259" key="9">
    <source>
        <dbReference type="Pfam" id="PF21082"/>
    </source>
</evidence>
<dbReference type="Gene3D" id="2.30.30.60">
    <property type="match status" value="1"/>
</dbReference>
<dbReference type="InterPro" id="IPR023408">
    <property type="entry name" value="MscS_beta-dom_sf"/>
</dbReference>
<protein>
    <recommendedName>
        <fullName evidence="7">Small-conductance mechanosensitive channel</fullName>
    </recommendedName>
</protein>
<keyword evidence="7" id="KW-0997">Cell inner membrane</keyword>
<comment type="similarity">
    <text evidence="2 7">Belongs to the MscS (TC 1.A.23) family.</text>
</comment>
<name>A0A2S0VX11_9ALTE</name>
<comment type="function">
    <text evidence="7">Mechanosensitive channel that participates in the regulation of osmotic pressure changes within the cell, opening in response to stretch forces in the membrane lipid bilayer, without the need for other proteins. Contributes to normal resistance to hypoosmotic shock. Forms an ion channel of 1.0 nanosiemens conductance with a slight preference for anions.</text>
</comment>
<dbReference type="EMBL" id="CP026604">
    <property type="protein sequence ID" value="AWB68725.1"/>
    <property type="molecule type" value="Genomic_DNA"/>
</dbReference>
<dbReference type="Proteomes" id="UP000244441">
    <property type="component" value="Chromosome"/>
</dbReference>
<feature type="domain" description="Mechanosensitive ion channel MscS" evidence="8">
    <location>
        <begin position="128"/>
        <end position="193"/>
    </location>
</feature>
<dbReference type="InterPro" id="IPR010920">
    <property type="entry name" value="LSM_dom_sf"/>
</dbReference>
<evidence type="ECO:0000256" key="4">
    <source>
        <dbReference type="ARBA" id="ARBA00022692"/>
    </source>
</evidence>
<keyword evidence="7" id="KW-0406">Ion transport</keyword>
<dbReference type="InterPro" id="IPR006685">
    <property type="entry name" value="MscS_channel_2nd"/>
</dbReference>
<dbReference type="Gene3D" id="3.30.70.100">
    <property type="match status" value="1"/>
</dbReference>
<comment type="caution">
    <text evidence="7">Lacks conserved residue(s) required for the propagation of feature annotation.</text>
</comment>